<proteinExistence type="predicted"/>
<feature type="region of interest" description="Disordered" evidence="1">
    <location>
        <begin position="296"/>
        <end position="378"/>
    </location>
</feature>
<dbReference type="OrthoDB" id="5404296at2759"/>
<dbReference type="Proteomes" id="UP000015100">
    <property type="component" value="Unassembled WGS sequence"/>
</dbReference>
<dbReference type="EMBL" id="AQGS01000087">
    <property type="protein sequence ID" value="EPS43168.1"/>
    <property type="molecule type" value="Genomic_DNA"/>
</dbReference>
<evidence type="ECO:0000256" key="1">
    <source>
        <dbReference type="SAM" id="MobiDB-lite"/>
    </source>
</evidence>
<dbReference type="AlphaFoldDB" id="S8BUK6"/>
<dbReference type="HOGENOM" id="CLU_564947_0_0_1"/>
<keyword evidence="3" id="KW-1185">Reference proteome</keyword>
<dbReference type="OMA" id="HGKYESS"/>
<protein>
    <submittedName>
        <fullName evidence="2">Uncharacterized protein</fullName>
    </submittedName>
</protein>
<comment type="caution">
    <text evidence="2">The sequence shown here is derived from an EMBL/GenBank/DDBJ whole genome shotgun (WGS) entry which is preliminary data.</text>
</comment>
<evidence type="ECO:0000313" key="3">
    <source>
        <dbReference type="Proteomes" id="UP000015100"/>
    </source>
</evidence>
<evidence type="ECO:0000313" key="2">
    <source>
        <dbReference type="EMBL" id="EPS43168.1"/>
    </source>
</evidence>
<gene>
    <name evidence="2" type="ORF">H072_2817</name>
</gene>
<name>S8BUK6_DACHA</name>
<reference evidence="3" key="2">
    <citation type="submission" date="2013-04" db="EMBL/GenBank/DDBJ databases">
        <title>Genomic mechanisms accounting for the adaptation to parasitism in nematode-trapping fungi.</title>
        <authorList>
            <person name="Ahren D.G."/>
        </authorList>
    </citation>
    <scope>NUCLEOTIDE SEQUENCE [LARGE SCALE GENOMIC DNA]</scope>
    <source>
        <strain evidence="3">CBS 200.50</strain>
    </source>
</reference>
<organism evidence="2 3">
    <name type="scientific">Dactylellina haptotyla (strain CBS 200.50)</name>
    <name type="common">Nematode-trapping fungus</name>
    <name type="synonym">Monacrosporium haptotylum</name>
    <dbReference type="NCBI Taxonomy" id="1284197"/>
    <lineage>
        <taxon>Eukaryota</taxon>
        <taxon>Fungi</taxon>
        <taxon>Dikarya</taxon>
        <taxon>Ascomycota</taxon>
        <taxon>Pezizomycotina</taxon>
        <taxon>Orbiliomycetes</taxon>
        <taxon>Orbiliales</taxon>
        <taxon>Orbiliaceae</taxon>
        <taxon>Dactylellina</taxon>
    </lineage>
</organism>
<feature type="compositionally biased region" description="Polar residues" evidence="1">
    <location>
        <begin position="351"/>
        <end position="365"/>
    </location>
</feature>
<sequence>MQDGLLLPCYDDNRVPIKYYKVFAQPGDPLQIHFMIWSQQVIHDIDLPNGEDEFLDIRVELTLDGRLIDVGYINQKDIKPNGLPVEIELIGERCGDAREYPMFFNSSQSSLVEDLSEASLNVLVTLGRIGNYFYYDKTKVMSKMVRTGPVHGKYESSVMNSGDFDGYIWRKEHQNLIRDRPTNPKTKLWAWKRRWMQNDVYRQKLHDKAFERCQMAWEELEREAEEESDGKLGTIIVAPNGLPDHISTPQAERVKVCSKFNSTQDIAVSALATAQKSITKSAATESPYLFRRTRRSDVSTLLDQPKDMTPKSEPSIYKRQYPLSDSSQEQLALVPKQPQQLIRDPKPKSLPPTNSKQQSPLTTIRTRPPPSGNTRFPGRGITCVQVVQKGDPQQPSSSNVAFGVVPFKTTRQYYRGFTAYQDLCRVNYQIINPKTRELRSGARAIGL</sequence>
<reference evidence="2 3" key="1">
    <citation type="journal article" date="2013" name="PLoS Genet.">
        <title>Genomic mechanisms accounting for the adaptation to parasitism in nematode-trapping fungi.</title>
        <authorList>
            <person name="Meerupati T."/>
            <person name="Andersson K.M."/>
            <person name="Friman E."/>
            <person name="Kumar D."/>
            <person name="Tunlid A."/>
            <person name="Ahren D."/>
        </authorList>
    </citation>
    <scope>NUCLEOTIDE SEQUENCE [LARGE SCALE GENOMIC DNA]</scope>
    <source>
        <strain evidence="2 3">CBS 200.50</strain>
    </source>
</reference>
<accession>S8BUK6</accession>